<dbReference type="EMBL" id="QLYX01000009">
    <property type="protein sequence ID" value="RAY13331.1"/>
    <property type="molecule type" value="Genomic_DNA"/>
</dbReference>
<accession>A0A365H2K9</accession>
<dbReference type="GO" id="GO:0046872">
    <property type="term" value="F:metal ion binding"/>
    <property type="evidence" value="ECO:0007669"/>
    <property type="project" value="InterPro"/>
</dbReference>
<evidence type="ECO:0000313" key="3">
    <source>
        <dbReference type="Proteomes" id="UP000251891"/>
    </source>
</evidence>
<dbReference type="InterPro" id="IPR024344">
    <property type="entry name" value="MDMPI_metal-binding"/>
</dbReference>
<evidence type="ECO:0000259" key="1">
    <source>
        <dbReference type="Pfam" id="PF11716"/>
    </source>
</evidence>
<dbReference type="InterPro" id="IPR034660">
    <property type="entry name" value="DinB/YfiT-like"/>
</dbReference>
<name>A0A365H2K9_9ACTN</name>
<protein>
    <recommendedName>
        <fullName evidence="1">Mycothiol-dependent maleylpyruvate isomerase metal-binding domain-containing protein</fullName>
    </recommendedName>
</protein>
<dbReference type="AlphaFoldDB" id="A0A365H2K9"/>
<comment type="caution">
    <text evidence="2">The sequence shown here is derived from an EMBL/GenBank/DDBJ whole genome shotgun (WGS) entry which is preliminary data.</text>
</comment>
<reference evidence="2 3" key="1">
    <citation type="submission" date="2018-06" db="EMBL/GenBank/DDBJ databases">
        <title>Actinomadura craniellae sp. nov. isolated from marine sponge Craniella sp.</title>
        <authorList>
            <person name="Li L."/>
            <person name="Xu Q.H."/>
            <person name="Lin H.W."/>
            <person name="Lu Y.H."/>
        </authorList>
    </citation>
    <scope>NUCLEOTIDE SEQUENCE [LARGE SCALE GENOMIC DNA]</scope>
    <source>
        <strain evidence="2 3">LHW63021</strain>
    </source>
</reference>
<dbReference type="Gene3D" id="1.20.120.450">
    <property type="entry name" value="dinb family like domain"/>
    <property type="match status" value="1"/>
</dbReference>
<feature type="domain" description="Mycothiol-dependent maleylpyruvate isomerase metal-binding" evidence="1">
    <location>
        <begin position="89"/>
        <end position="218"/>
    </location>
</feature>
<evidence type="ECO:0000313" key="2">
    <source>
        <dbReference type="EMBL" id="RAY13331.1"/>
    </source>
</evidence>
<sequence length="332" mass="34555">MNAEHETVSALLGVWVLGACSAEESAAVIDHLTRCRVCADESLLLGAADDLLSGRGGPPVGLRARMLDRALTRRPPAPAVPGYAAPYAAQVSVLDSLLGELAGPDWARTAVAEYGWSVQDLVAHLAATDGLLAARLGADSAPGDGDDVPARTAAMLARHRGLPPERTRAAWRDQATALCSRLGADARDQLVELEWPLPVGATILSRAFETWIHTADIAVAAGRTLPAPLPEHLHPMADLGVTMLPTALSLAELDRPDGMARVVLTGPGGGDWLVPLGADSGSELMTAIELDVLEFCFLLGGRRDPGEVGALVDGDERLARDLLAAAPALSGP</sequence>
<proteinExistence type="predicted"/>
<organism evidence="2 3">
    <name type="scientific">Actinomadura craniellae</name>
    <dbReference type="NCBI Taxonomy" id="2231787"/>
    <lineage>
        <taxon>Bacteria</taxon>
        <taxon>Bacillati</taxon>
        <taxon>Actinomycetota</taxon>
        <taxon>Actinomycetes</taxon>
        <taxon>Streptosporangiales</taxon>
        <taxon>Thermomonosporaceae</taxon>
        <taxon>Actinomadura</taxon>
    </lineage>
</organism>
<dbReference type="InterPro" id="IPR017517">
    <property type="entry name" value="Maleyloyr_isom"/>
</dbReference>
<dbReference type="Proteomes" id="UP000251891">
    <property type="component" value="Unassembled WGS sequence"/>
</dbReference>
<dbReference type="SUPFAM" id="SSF109854">
    <property type="entry name" value="DinB/YfiT-like putative metalloenzymes"/>
    <property type="match status" value="1"/>
</dbReference>
<dbReference type="RefSeq" id="WP_111869454.1">
    <property type="nucleotide sequence ID" value="NZ_QLYX01000009.1"/>
</dbReference>
<dbReference type="Pfam" id="PF11716">
    <property type="entry name" value="MDMPI_N"/>
    <property type="match status" value="1"/>
</dbReference>
<dbReference type="NCBIfam" id="TIGR03083">
    <property type="entry name" value="maleylpyruvate isomerase family mycothiol-dependent enzyme"/>
    <property type="match status" value="1"/>
</dbReference>
<keyword evidence="3" id="KW-1185">Reference proteome</keyword>
<dbReference type="OrthoDB" id="4321761at2"/>
<gene>
    <name evidence="2" type="ORF">DPM19_19835</name>
</gene>